<accession>A0ABX7N5R4</accession>
<protein>
    <submittedName>
        <fullName evidence="1">Uncharacterized protein</fullName>
    </submittedName>
</protein>
<evidence type="ECO:0000313" key="2">
    <source>
        <dbReference type="Proteomes" id="UP000663090"/>
    </source>
</evidence>
<keyword evidence="2" id="KW-1185">Reference proteome</keyword>
<organism evidence="1 2">
    <name type="scientific">Myxococcus landrumensis</name>
    <dbReference type="NCBI Taxonomy" id="2813577"/>
    <lineage>
        <taxon>Bacteria</taxon>
        <taxon>Pseudomonadati</taxon>
        <taxon>Myxococcota</taxon>
        <taxon>Myxococcia</taxon>
        <taxon>Myxococcales</taxon>
        <taxon>Cystobacterineae</taxon>
        <taxon>Myxococcaceae</taxon>
        <taxon>Myxococcus</taxon>
    </lineage>
</organism>
<dbReference type="RefSeq" id="WP_206715854.1">
    <property type="nucleotide sequence ID" value="NZ_CP071091.1"/>
</dbReference>
<dbReference type="EMBL" id="CP071091">
    <property type="protein sequence ID" value="QSQ14060.1"/>
    <property type="molecule type" value="Genomic_DNA"/>
</dbReference>
<sequence length="68" mass="7414">MLADRAFQRVVDVLEEQVYFQNAPSVLKAATIIREEICGPVAQKHEVAGKDGQALSITIDMGAAKWGE</sequence>
<gene>
    <name evidence="1" type="ORF">JY572_38060</name>
</gene>
<reference evidence="1 2" key="1">
    <citation type="submission" date="2021-02" db="EMBL/GenBank/DDBJ databases">
        <title>De Novo genome assembly of isolated myxobacteria.</title>
        <authorList>
            <person name="Stevens D.C."/>
        </authorList>
    </citation>
    <scope>NUCLEOTIDE SEQUENCE [LARGE SCALE GENOMIC DNA]</scope>
    <source>
        <strain evidence="1 2">SCHIC003</strain>
    </source>
</reference>
<evidence type="ECO:0000313" key="1">
    <source>
        <dbReference type="EMBL" id="QSQ14060.1"/>
    </source>
</evidence>
<name>A0ABX7N5R4_9BACT</name>
<proteinExistence type="predicted"/>
<dbReference type="Proteomes" id="UP000663090">
    <property type="component" value="Chromosome"/>
</dbReference>